<protein>
    <submittedName>
        <fullName evidence="1">Uncharacterized protein</fullName>
    </submittedName>
</protein>
<organism evidence="1 2">
    <name type="scientific">Leuconostoc fallax</name>
    <dbReference type="NCBI Taxonomy" id="1251"/>
    <lineage>
        <taxon>Bacteria</taxon>
        <taxon>Bacillati</taxon>
        <taxon>Bacillota</taxon>
        <taxon>Bacilli</taxon>
        <taxon>Lactobacillales</taxon>
        <taxon>Lactobacillaceae</taxon>
        <taxon>Leuconostoc</taxon>
    </lineage>
</organism>
<dbReference type="RefSeq" id="WP_010008390.1">
    <property type="nucleotide sequence ID" value="NZ_JAGYGP010000001.1"/>
</dbReference>
<gene>
    <name evidence="1" type="ORF">C5L23_000597</name>
</gene>
<evidence type="ECO:0000313" key="1">
    <source>
        <dbReference type="EMBL" id="TDG68291.1"/>
    </source>
</evidence>
<dbReference type="AlphaFoldDB" id="A0A4R5N8Y7"/>
<accession>A0A4R5N8Y7</accession>
<dbReference type="STRING" id="907931.GCA_000165675_00432"/>
<keyword evidence="2" id="KW-1185">Reference proteome</keyword>
<dbReference type="Proteomes" id="UP000295681">
    <property type="component" value="Unassembled WGS sequence"/>
</dbReference>
<reference evidence="1 2" key="1">
    <citation type="journal article" date="2019" name="Appl. Microbiol. Biotechnol.">
        <title>Uncovering carbohydrate metabolism through a genotype-phenotype association study of 56 lactic acid bacteria genomes.</title>
        <authorList>
            <person name="Buron-Moles G."/>
            <person name="Chailyan A."/>
            <person name="Dolejs I."/>
            <person name="Forster J."/>
            <person name="Miks M.H."/>
        </authorList>
    </citation>
    <scope>NUCLEOTIDE SEQUENCE [LARGE SCALE GENOMIC DNA]</scope>
    <source>
        <strain evidence="1 2">ATCC 700006</strain>
    </source>
</reference>
<comment type="caution">
    <text evidence="1">The sequence shown here is derived from an EMBL/GenBank/DDBJ whole genome shotgun (WGS) entry which is preliminary data.</text>
</comment>
<proteinExistence type="predicted"/>
<dbReference type="EMBL" id="PUFI01000014">
    <property type="protein sequence ID" value="TDG68291.1"/>
    <property type="molecule type" value="Genomic_DNA"/>
</dbReference>
<dbReference type="SUPFAM" id="SSF143100">
    <property type="entry name" value="TTHA1013/TTHA0281-like"/>
    <property type="match status" value="1"/>
</dbReference>
<sequence length="130" mass="14341">MKYVYYATLYHDDDAIGVKFHDLPSVNTFGADVVEASDMAKDALEGYLLVAEDENIKLPKATDALDIQVNKGEALLAVQVNTSIVREKEDNKLVKKTLTVPAYVDRAGREAGLNFSQVLSDSIKHKLQLS</sequence>
<dbReference type="Gene3D" id="3.30.160.250">
    <property type="match status" value="1"/>
</dbReference>
<name>A0A4R5N8Y7_9LACO</name>
<evidence type="ECO:0000313" key="2">
    <source>
        <dbReference type="Proteomes" id="UP000295681"/>
    </source>
</evidence>
<dbReference type="InterPro" id="IPR035069">
    <property type="entry name" value="TTHA1013/TTHA0281-like"/>
</dbReference>